<protein>
    <submittedName>
        <fullName evidence="13">Outer membrane protein (Porin)</fullName>
    </submittedName>
</protein>
<dbReference type="AlphaFoldDB" id="A0A1G7RVZ9"/>
<evidence type="ECO:0000256" key="7">
    <source>
        <dbReference type="ARBA" id="ARBA00023065"/>
    </source>
</evidence>
<sequence length="358" mass="38048">MKARALCAAATLLFACHAYAQSNVTLSGLLDAGVSYVSNEGGGHVLKFDDGVAVPNLLKFTGKEDLGGGTHAIFVLTNQFEMGTGSFMPGGSLFSREAFVGLDDERYGRLTFGNQYDFMTDSLFFGLDDAAIYTQGIYDFRNGPFAKLALPDNPTGAFDWDRMAGVGVNNSVKYQSISYGGFSAGAMYSFGGVAGSFGSNSGVSAGINYTHDAFGANAAYTQVKTAVSGAQDSVRNWGVGAHYRIGSVTATALYTAVRNELNGGQVWQAELGGVWQIAPEWSLSGAYMYMKGNEVVDDNHAHQLTAMVNYQLSKRTGVYVAALYQRTNQGAAAQINDVMVASSSASQFIGRIGVQTRF</sequence>
<keyword evidence="10" id="KW-0998">Cell outer membrane</keyword>
<dbReference type="GO" id="GO:0046930">
    <property type="term" value="C:pore complex"/>
    <property type="evidence" value="ECO:0007669"/>
    <property type="project" value="UniProtKB-KW"/>
</dbReference>
<evidence type="ECO:0000256" key="8">
    <source>
        <dbReference type="ARBA" id="ARBA00023114"/>
    </source>
</evidence>
<evidence type="ECO:0000256" key="9">
    <source>
        <dbReference type="ARBA" id="ARBA00023136"/>
    </source>
</evidence>
<feature type="domain" description="Porin" evidence="12">
    <location>
        <begin position="9"/>
        <end position="328"/>
    </location>
</feature>
<feature type="chain" id="PRO_5011500785" evidence="11">
    <location>
        <begin position="21"/>
        <end position="358"/>
    </location>
</feature>
<keyword evidence="8" id="KW-0626">Porin</keyword>
<reference evidence="13 14" key="1">
    <citation type="submission" date="2016-10" db="EMBL/GenBank/DDBJ databases">
        <authorList>
            <person name="de Groot N.N."/>
        </authorList>
    </citation>
    <scope>NUCLEOTIDE SEQUENCE [LARGE SCALE GENOMIC DNA]</scope>
    <source>
        <strain evidence="13 14">LMG 2247</strain>
    </source>
</reference>
<dbReference type="GO" id="GO:0009279">
    <property type="term" value="C:cell outer membrane"/>
    <property type="evidence" value="ECO:0007669"/>
    <property type="project" value="UniProtKB-SubCell"/>
</dbReference>
<organism evidence="13 14">
    <name type="scientific">Paraburkholderia phenazinium</name>
    <dbReference type="NCBI Taxonomy" id="60549"/>
    <lineage>
        <taxon>Bacteria</taxon>
        <taxon>Pseudomonadati</taxon>
        <taxon>Pseudomonadota</taxon>
        <taxon>Betaproteobacteria</taxon>
        <taxon>Burkholderiales</taxon>
        <taxon>Burkholderiaceae</taxon>
        <taxon>Paraburkholderia</taxon>
    </lineage>
</organism>
<proteinExistence type="predicted"/>
<dbReference type="EMBL" id="FNCJ01000002">
    <property type="protein sequence ID" value="SDG14975.1"/>
    <property type="molecule type" value="Genomic_DNA"/>
</dbReference>
<gene>
    <name evidence="13" type="ORF">SAMN05216466_102285</name>
</gene>
<dbReference type="CDD" id="cd00342">
    <property type="entry name" value="gram_neg_porins"/>
    <property type="match status" value="1"/>
</dbReference>
<name>A0A1G7RVZ9_9BURK</name>
<dbReference type="OrthoDB" id="8982743at2"/>
<evidence type="ECO:0000256" key="1">
    <source>
        <dbReference type="ARBA" id="ARBA00004571"/>
    </source>
</evidence>
<keyword evidence="4" id="KW-1134">Transmembrane beta strand</keyword>
<dbReference type="Pfam" id="PF13609">
    <property type="entry name" value="Porin_4"/>
    <property type="match status" value="1"/>
</dbReference>
<evidence type="ECO:0000259" key="12">
    <source>
        <dbReference type="Pfam" id="PF13609"/>
    </source>
</evidence>
<dbReference type="InterPro" id="IPR023614">
    <property type="entry name" value="Porin_dom_sf"/>
</dbReference>
<comment type="subunit">
    <text evidence="2">Homotrimer.</text>
</comment>
<dbReference type="InterPro" id="IPR033900">
    <property type="entry name" value="Gram_neg_porin_domain"/>
</dbReference>
<keyword evidence="9" id="KW-0472">Membrane</keyword>
<keyword evidence="7" id="KW-0406">Ion transport</keyword>
<evidence type="ECO:0000313" key="14">
    <source>
        <dbReference type="Proteomes" id="UP000199706"/>
    </source>
</evidence>
<dbReference type="SUPFAM" id="SSF56935">
    <property type="entry name" value="Porins"/>
    <property type="match status" value="1"/>
</dbReference>
<dbReference type="PANTHER" id="PTHR34501">
    <property type="entry name" value="PROTEIN YDDL-RELATED"/>
    <property type="match status" value="1"/>
</dbReference>
<evidence type="ECO:0000313" key="13">
    <source>
        <dbReference type="EMBL" id="SDG14975.1"/>
    </source>
</evidence>
<keyword evidence="5" id="KW-0812">Transmembrane</keyword>
<dbReference type="RefSeq" id="WP_090682331.1">
    <property type="nucleotide sequence ID" value="NZ_CADERL010000002.1"/>
</dbReference>
<evidence type="ECO:0000256" key="4">
    <source>
        <dbReference type="ARBA" id="ARBA00022452"/>
    </source>
</evidence>
<dbReference type="PROSITE" id="PS51257">
    <property type="entry name" value="PROKAR_LIPOPROTEIN"/>
    <property type="match status" value="1"/>
</dbReference>
<evidence type="ECO:0000256" key="5">
    <source>
        <dbReference type="ARBA" id="ARBA00022692"/>
    </source>
</evidence>
<dbReference type="PANTHER" id="PTHR34501:SF9">
    <property type="entry name" value="MAJOR OUTER MEMBRANE PROTEIN P.IA"/>
    <property type="match status" value="1"/>
</dbReference>
<comment type="subcellular location">
    <subcellularLocation>
        <location evidence="1">Cell outer membrane</location>
        <topology evidence="1">Multi-pass membrane protein</topology>
    </subcellularLocation>
</comment>
<feature type="signal peptide" evidence="11">
    <location>
        <begin position="1"/>
        <end position="20"/>
    </location>
</feature>
<dbReference type="GO" id="GO:0006811">
    <property type="term" value="P:monoatomic ion transport"/>
    <property type="evidence" value="ECO:0007669"/>
    <property type="project" value="UniProtKB-KW"/>
</dbReference>
<keyword evidence="6 11" id="KW-0732">Signal</keyword>
<evidence type="ECO:0000256" key="3">
    <source>
        <dbReference type="ARBA" id="ARBA00022448"/>
    </source>
</evidence>
<keyword evidence="3" id="KW-0813">Transport</keyword>
<accession>A0A1G7RVZ9</accession>
<dbReference type="Gene3D" id="2.40.160.10">
    <property type="entry name" value="Porin"/>
    <property type="match status" value="1"/>
</dbReference>
<evidence type="ECO:0000256" key="6">
    <source>
        <dbReference type="ARBA" id="ARBA00022729"/>
    </source>
</evidence>
<evidence type="ECO:0000256" key="11">
    <source>
        <dbReference type="SAM" id="SignalP"/>
    </source>
</evidence>
<dbReference type="Proteomes" id="UP000199706">
    <property type="component" value="Unassembled WGS sequence"/>
</dbReference>
<dbReference type="GO" id="GO:0015288">
    <property type="term" value="F:porin activity"/>
    <property type="evidence" value="ECO:0007669"/>
    <property type="project" value="UniProtKB-KW"/>
</dbReference>
<evidence type="ECO:0000256" key="2">
    <source>
        <dbReference type="ARBA" id="ARBA00011233"/>
    </source>
</evidence>
<evidence type="ECO:0000256" key="10">
    <source>
        <dbReference type="ARBA" id="ARBA00023237"/>
    </source>
</evidence>
<dbReference type="InterPro" id="IPR050298">
    <property type="entry name" value="Gram-neg_bact_OMP"/>
</dbReference>